<dbReference type="GO" id="GO:0016042">
    <property type="term" value="P:lipid catabolic process"/>
    <property type="evidence" value="ECO:0007669"/>
    <property type="project" value="UniProtKB-UniRule"/>
</dbReference>
<feature type="active site" description="Proton acceptor" evidence="4">
    <location>
        <position position="152"/>
    </location>
</feature>
<evidence type="ECO:0000256" key="1">
    <source>
        <dbReference type="ARBA" id="ARBA00022801"/>
    </source>
</evidence>
<keyword evidence="2 4" id="KW-0442">Lipid degradation</keyword>
<reference evidence="6" key="1">
    <citation type="journal article" date="2018" name="Environ. Microbiol.">
        <title>Sporulation capability and amylosome conservation among diverse human colonic and rumen isolates of the keystone starch-degrader Ruminococcus bromii.</title>
        <authorList>
            <person name="Mukhopadhya I."/>
            <person name="Morais S."/>
            <person name="Laverde-Gomez J."/>
            <person name="Sheridan P.O."/>
            <person name="Walker A.W."/>
            <person name="Kelly W."/>
            <person name="Klieve A.V."/>
            <person name="Ouwerkerk D."/>
            <person name="Duncan S.H."/>
            <person name="Louis P."/>
            <person name="Koropatkin N."/>
            <person name="Cockburn D."/>
            <person name="Kibler R."/>
            <person name="Cooper P.J."/>
            <person name="Sandoval C."/>
            <person name="Crost E."/>
            <person name="Juge N."/>
            <person name="Bayer E.A."/>
            <person name="Flint H.J."/>
        </authorList>
    </citation>
    <scope>NUCLEOTIDE SEQUENCE [LARGE SCALE GENOMIC DNA]</scope>
    <source>
        <strain evidence="6">ATCC 27255</strain>
    </source>
</reference>
<name>A0A2N0UL22_9FIRM</name>
<dbReference type="PANTHER" id="PTHR14226">
    <property type="entry name" value="NEUROPATHY TARGET ESTERASE/SWISS CHEESE D.MELANOGASTER"/>
    <property type="match status" value="1"/>
</dbReference>
<keyword evidence="3 4" id="KW-0443">Lipid metabolism</keyword>
<dbReference type="Pfam" id="PF01734">
    <property type="entry name" value="Patatin"/>
    <property type="match status" value="2"/>
</dbReference>
<dbReference type="PROSITE" id="PS51635">
    <property type="entry name" value="PNPLA"/>
    <property type="match status" value="1"/>
</dbReference>
<dbReference type="PANTHER" id="PTHR14226:SF25">
    <property type="entry name" value="PHOSPHOESTERASE"/>
    <property type="match status" value="1"/>
</dbReference>
<feature type="domain" description="PNPLA" evidence="5">
    <location>
        <begin position="4"/>
        <end position="165"/>
    </location>
</feature>
<evidence type="ECO:0000313" key="7">
    <source>
        <dbReference type="Proteomes" id="UP000233425"/>
    </source>
</evidence>
<dbReference type="GO" id="GO:0016787">
    <property type="term" value="F:hydrolase activity"/>
    <property type="evidence" value="ECO:0007669"/>
    <property type="project" value="UniProtKB-UniRule"/>
</dbReference>
<dbReference type="CDD" id="cd07208">
    <property type="entry name" value="Pat_hypo_Ecoli_yjju_like"/>
    <property type="match status" value="1"/>
</dbReference>
<evidence type="ECO:0000313" key="6">
    <source>
        <dbReference type="EMBL" id="PKD27685.1"/>
    </source>
</evidence>
<evidence type="ECO:0000256" key="2">
    <source>
        <dbReference type="ARBA" id="ARBA00022963"/>
    </source>
</evidence>
<protein>
    <submittedName>
        <fullName evidence="6">Patatin-like phospholipase</fullName>
    </submittedName>
</protein>
<dbReference type="Gene3D" id="3.40.1090.10">
    <property type="entry name" value="Cytosolic phospholipase A2 catalytic domain"/>
    <property type="match status" value="2"/>
</dbReference>
<keyword evidence="1 4" id="KW-0378">Hydrolase</keyword>
<keyword evidence="7" id="KW-1185">Reference proteome</keyword>
<dbReference type="InterPro" id="IPR045943">
    <property type="entry name" value="DUF6363"/>
</dbReference>
<feature type="short sequence motif" description="GXSXG" evidence="4">
    <location>
        <begin position="35"/>
        <end position="39"/>
    </location>
</feature>
<evidence type="ECO:0000256" key="4">
    <source>
        <dbReference type="PROSITE-ProRule" id="PRU01161"/>
    </source>
</evidence>
<feature type="active site" description="Nucleophile" evidence="4">
    <location>
        <position position="37"/>
    </location>
</feature>
<organism evidence="6 7">
    <name type="scientific">Ruminococcus bromii</name>
    <dbReference type="NCBI Taxonomy" id="40518"/>
    <lineage>
        <taxon>Bacteria</taxon>
        <taxon>Bacillati</taxon>
        <taxon>Bacillota</taxon>
        <taxon>Clostridia</taxon>
        <taxon>Eubacteriales</taxon>
        <taxon>Oscillospiraceae</taxon>
        <taxon>Ruminococcus</taxon>
    </lineage>
</organism>
<dbReference type="EMBL" id="NNSR01000069">
    <property type="protein sequence ID" value="PKD27685.1"/>
    <property type="molecule type" value="Genomic_DNA"/>
</dbReference>
<dbReference type="InterPro" id="IPR016035">
    <property type="entry name" value="Acyl_Trfase/lysoPLipase"/>
</dbReference>
<dbReference type="SUPFAM" id="SSF52151">
    <property type="entry name" value="FabD/lysophospholipase-like"/>
    <property type="match status" value="1"/>
</dbReference>
<gene>
    <name evidence="6" type="ORF">RBATCC27255_01449</name>
</gene>
<evidence type="ECO:0000259" key="5">
    <source>
        <dbReference type="PROSITE" id="PS51635"/>
    </source>
</evidence>
<dbReference type="InterPro" id="IPR050301">
    <property type="entry name" value="NTE"/>
</dbReference>
<evidence type="ECO:0000256" key="3">
    <source>
        <dbReference type="ARBA" id="ARBA00023098"/>
    </source>
</evidence>
<dbReference type="Pfam" id="PF19890">
    <property type="entry name" value="DUF6363"/>
    <property type="match status" value="1"/>
</dbReference>
<comment type="caution">
    <text evidence="6">The sequence shown here is derived from an EMBL/GenBank/DDBJ whole genome shotgun (WGS) entry which is preliminary data.</text>
</comment>
<comment type="caution">
    <text evidence="4">Lacks conserved residue(s) required for the propagation of feature annotation.</text>
</comment>
<dbReference type="InterPro" id="IPR002641">
    <property type="entry name" value="PNPLA_dom"/>
</dbReference>
<accession>A0A2N0UL22</accession>
<dbReference type="RefSeq" id="WP_101029401.1">
    <property type="nucleotide sequence ID" value="NZ_CABMMZ010000069.1"/>
</dbReference>
<dbReference type="AlphaFoldDB" id="A0A2N0UL22"/>
<proteinExistence type="predicted"/>
<sequence length="279" mass="31938">MTGLIIEGGARRGIFTAGITDCLLENKIHFDYVAGVSAGAEVALDFTAKQEGRSRRVIMPHRTGDFSVLGFLSMDLDNMIYRFPYQDYPFDFDTFFASDTNCEFVATDCVTGKAKYFSENKSEQRLLDSVRASCTVPILYQISEFEGGKYVDGSIADAVPFDRAFEQGCSRVLVLLTKPENEPCTDYRKFEFLINKKYKDYPNLINALMTRFDRYNEQCKRMKQLEEDGRLMVLRPSHKYVKSFEMNTDVLDEAYNAGKNLAKEKLAEIEDFLNVLEKK</sequence>
<dbReference type="Proteomes" id="UP000233425">
    <property type="component" value="Unassembled WGS sequence"/>
</dbReference>
<dbReference type="InterPro" id="IPR037483">
    <property type="entry name" value="YjjU-like"/>
</dbReference>